<accession>A0A5B7X4K5</accession>
<reference evidence="1 2" key="1">
    <citation type="submission" date="2019-06" db="EMBL/GenBank/DDBJ databases">
        <title>Complete genome sequence of Antarcticibacterium flavum KCTC 52984T from an Antarctic marine sediment.</title>
        <authorList>
            <person name="Lee Y.M."/>
            <person name="Shin S.C."/>
        </authorList>
    </citation>
    <scope>NUCLEOTIDE SEQUENCE [LARGE SCALE GENOMIC DNA]</scope>
    <source>
        <strain evidence="1 2">KCTC 52984</strain>
    </source>
</reference>
<dbReference type="InterPro" id="IPR025515">
    <property type="entry name" value="DUF4403"/>
</dbReference>
<dbReference type="Proteomes" id="UP000309016">
    <property type="component" value="Chromosome"/>
</dbReference>
<protein>
    <submittedName>
        <fullName evidence="1">DUF4403 family protein</fullName>
    </submittedName>
</protein>
<organism evidence="1 2">
    <name type="scientific">Antarcticibacterium flavum</name>
    <dbReference type="NCBI Taxonomy" id="2058175"/>
    <lineage>
        <taxon>Bacteria</taxon>
        <taxon>Pseudomonadati</taxon>
        <taxon>Bacteroidota</taxon>
        <taxon>Flavobacteriia</taxon>
        <taxon>Flavobacteriales</taxon>
        <taxon>Flavobacteriaceae</taxon>
        <taxon>Antarcticibacterium</taxon>
    </lineage>
</organism>
<dbReference type="Pfam" id="PF14356">
    <property type="entry name" value="DUF4403"/>
    <property type="match status" value="1"/>
</dbReference>
<dbReference type="EMBL" id="CP040812">
    <property type="protein sequence ID" value="QCY70269.1"/>
    <property type="molecule type" value="Genomic_DNA"/>
</dbReference>
<dbReference type="OrthoDB" id="1434790at2"/>
<sequence>MENWVHDNIDINLPVKIGFDVLENVLRERMVGETFQVEKENGDVTKYAEVLNVRLGSSMEEGYDLSVELTFNSLMTLYKNKTAGILFHAAIDFNEVDQNLEVGDFKIKGTSNNWLMNKTIETVANKIIYGKLKKNMKVDFRPHLEPQLTKLNEKLATSMQAGDGVYLSGEMEEVHIREFRTGREAIYLVLKIRGATGVEIKEINL</sequence>
<evidence type="ECO:0000313" key="1">
    <source>
        <dbReference type="EMBL" id="QCY70269.1"/>
    </source>
</evidence>
<evidence type="ECO:0000313" key="2">
    <source>
        <dbReference type="Proteomes" id="UP000309016"/>
    </source>
</evidence>
<name>A0A5B7X4K5_9FLAO</name>
<dbReference type="AlphaFoldDB" id="A0A5B7X4K5"/>
<gene>
    <name evidence="1" type="ORF">FHG64_13130</name>
</gene>
<dbReference type="KEGG" id="afla:FHG64_13130"/>
<keyword evidence="2" id="KW-1185">Reference proteome</keyword>
<proteinExistence type="predicted"/>
<dbReference type="RefSeq" id="WP_139066831.1">
    <property type="nucleotide sequence ID" value="NZ_CP040812.1"/>
</dbReference>